<dbReference type="OrthoDB" id="4409132at2"/>
<dbReference type="RefSeq" id="WP_013889451.1">
    <property type="nucleotide sequence ID" value="NC_015673.1"/>
</dbReference>
<dbReference type="EMBL" id="CP002857">
    <property type="protein sequence ID" value="AEI10472.1"/>
    <property type="molecule type" value="Genomic_DNA"/>
</dbReference>
<evidence type="ECO:0000313" key="3">
    <source>
        <dbReference type="Proteomes" id="UP000000492"/>
    </source>
</evidence>
<dbReference type="AlphaFoldDB" id="F8E3E6"/>
<name>F8E3E6_CORRG</name>
<feature type="compositionally biased region" description="Basic and acidic residues" evidence="1">
    <location>
        <begin position="12"/>
        <end position="23"/>
    </location>
</feature>
<protein>
    <submittedName>
        <fullName evidence="2">Uncharacterized protein</fullName>
    </submittedName>
</protein>
<dbReference type="eggNOG" id="ENOG5031QT8">
    <property type="taxonomic scope" value="Bacteria"/>
</dbReference>
<dbReference type="KEGG" id="crd:CRES_2119"/>
<accession>F8E3E6</accession>
<keyword evidence="3" id="KW-1185">Reference proteome</keyword>
<gene>
    <name evidence="2" type="ordered locus">CRES_2119</name>
</gene>
<dbReference type="HOGENOM" id="CLU_176116_0_0_11"/>
<feature type="region of interest" description="Disordered" evidence="1">
    <location>
        <begin position="1"/>
        <end position="39"/>
    </location>
</feature>
<evidence type="ECO:0000313" key="2">
    <source>
        <dbReference type="EMBL" id="AEI10472.1"/>
    </source>
</evidence>
<organism evidence="2 3">
    <name type="scientific">Corynebacterium resistens (strain DSM 45100 / JCM 12819 / GTC 2026 / SICGH 158)</name>
    <dbReference type="NCBI Taxonomy" id="662755"/>
    <lineage>
        <taxon>Bacteria</taxon>
        <taxon>Bacillati</taxon>
        <taxon>Actinomycetota</taxon>
        <taxon>Actinomycetes</taxon>
        <taxon>Mycobacteriales</taxon>
        <taxon>Corynebacteriaceae</taxon>
        <taxon>Corynebacterium</taxon>
    </lineage>
</organism>
<sequence>MAIFDLFSKKQRSPEEQEQRANPERVGGVGGSSSYEASHRTQLPLNEFMTRLMAQELPIMDSTSRQRVNQILRDYEGPEITSVEELPKEIRDIMDLY</sequence>
<dbReference type="STRING" id="662755.CRES_2119"/>
<proteinExistence type="predicted"/>
<evidence type="ECO:0000256" key="1">
    <source>
        <dbReference type="SAM" id="MobiDB-lite"/>
    </source>
</evidence>
<dbReference type="Proteomes" id="UP000000492">
    <property type="component" value="Chromosome"/>
</dbReference>
<reference evidence="2 3" key="1">
    <citation type="journal article" date="2012" name="BMC Genomics">
        <title>Complete genome sequence, lifestyle, and multi-drug resistance of the human pathogen Corynebacterium resistens DSM 45100 isolated from blood samples of a leukemia patient.</title>
        <authorList>
            <person name="Schroder J."/>
            <person name="Maus I."/>
            <person name="Meyer K."/>
            <person name="Wordemann S."/>
            <person name="Blom J."/>
            <person name="Jaenicke S."/>
            <person name="Schneider J."/>
            <person name="Trost E."/>
            <person name="Tauch A."/>
        </authorList>
    </citation>
    <scope>NUCLEOTIDE SEQUENCE [LARGE SCALE GENOMIC DNA]</scope>
    <source>
        <strain evidence="3">DSM 45100 / JCM 12819 / CCUG 50093 / GTC 2026 / SICGH 158</strain>
    </source>
</reference>